<dbReference type="GO" id="GO:0051701">
    <property type="term" value="P:biological process involved in interaction with host"/>
    <property type="evidence" value="ECO:0007669"/>
    <property type="project" value="TreeGrafter"/>
</dbReference>
<reference evidence="5" key="1">
    <citation type="submission" date="2020-07" db="EMBL/GenBank/DDBJ databases">
        <authorList>
            <person name="Pettersson B.M.F."/>
            <person name="Behra P.R.K."/>
            <person name="Ramesh M."/>
            <person name="Das S."/>
            <person name="Dasgupta S."/>
            <person name="Kirsebom L.A."/>
        </authorList>
    </citation>
    <scope>NUCLEOTIDE SEQUENCE</scope>
    <source>
        <strain evidence="5">DSM 44242</strain>
    </source>
</reference>
<proteinExistence type="predicted"/>
<evidence type="ECO:0000256" key="2">
    <source>
        <dbReference type="SAM" id="Phobius"/>
    </source>
</evidence>
<reference evidence="5" key="2">
    <citation type="journal article" date="2022" name="BMC Genomics">
        <title>Comparative genome analysis of mycobacteria focusing on tRNA and non-coding RNA.</title>
        <authorList>
            <person name="Behra P.R.K."/>
            <person name="Pettersson B.M.F."/>
            <person name="Ramesh M."/>
            <person name="Das S."/>
            <person name="Dasgupta S."/>
            <person name="Kirsebom L.A."/>
        </authorList>
    </citation>
    <scope>NUCLEOTIDE SEQUENCE</scope>
    <source>
        <strain evidence="5">DSM 44242</strain>
    </source>
</reference>
<protein>
    <submittedName>
        <fullName evidence="5">MCE family protein</fullName>
    </submittedName>
</protein>
<dbReference type="Proteomes" id="UP001141659">
    <property type="component" value="Unassembled WGS sequence"/>
</dbReference>
<evidence type="ECO:0000259" key="3">
    <source>
        <dbReference type="Pfam" id="PF02470"/>
    </source>
</evidence>
<dbReference type="InterPro" id="IPR052336">
    <property type="entry name" value="MlaD_Phospholipid_Transporter"/>
</dbReference>
<dbReference type="PANTHER" id="PTHR33371">
    <property type="entry name" value="INTERMEMBRANE PHOSPHOLIPID TRANSPORT SYSTEM BINDING PROTEIN MLAD-RELATED"/>
    <property type="match status" value="1"/>
</dbReference>
<dbReference type="RefSeq" id="WP_081814199.1">
    <property type="nucleotide sequence ID" value="NZ_JACKVC010000010.1"/>
</dbReference>
<dbReference type="InterPro" id="IPR005693">
    <property type="entry name" value="Mce"/>
</dbReference>
<comment type="caution">
    <text evidence="5">The sequence shown here is derived from an EMBL/GenBank/DDBJ whole genome shotgun (WGS) entry which is preliminary data.</text>
</comment>
<dbReference type="GO" id="GO:0005576">
    <property type="term" value="C:extracellular region"/>
    <property type="evidence" value="ECO:0007669"/>
    <property type="project" value="TreeGrafter"/>
</dbReference>
<keyword evidence="2" id="KW-0812">Transmembrane</keyword>
<feature type="compositionally biased region" description="Pro residues" evidence="1">
    <location>
        <begin position="459"/>
        <end position="487"/>
    </location>
</feature>
<accession>A0AAW5SZZ2</accession>
<organism evidence="5 6">
    <name type="scientific">Mycolicibacterium porcinum</name>
    <dbReference type="NCBI Taxonomy" id="39693"/>
    <lineage>
        <taxon>Bacteria</taxon>
        <taxon>Bacillati</taxon>
        <taxon>Actinomycetota</taxon>
        <taxon>Actinomycetes</taxon>
        <taxon>Mycobacteriales</taxon>
        <taxon>Mycobacteriaceae</taxon>
        <taxon>Mycolicibacterium</taxon>
    </lineage>
</organism>
<feature type="compositionally biased region" description="Low complexity" evidence="1">
    <location>
        <begin position="418"/>
        <end position="434"/>
    </location>
</feature>
<dbReference type="PANTHER" id="PTHR33371:SF19">
    <property type="entry name" value="MCE-FAMILY PROTEIN MCE4A"/>
    <property type="match status" value="1"/>
</dbReference>
<name>A0AAW5SZZ2_9MYCO</name>
<evidence type="ECO:0000259" key="4">
    <source>
        <dbReference type="Pfam" id="PF11887"/>
    </source>
</evidence>
<dbReference type="Pfam" id="PF02470">
    <property type="entry name" value="MlaD"/>
    <property type="match status" value="1"/>
</dbReference>
<feature type="domain" description="Mammalian cell entry C-terminal" evidence="4">
    <location>
        <begin position="122"/>
        <end position="342"/>
    </location>
</feature>
<feature type="transmembrane region" description="Helical" evidence="2">
    <location>
        <begin position="12"/>
        <end position="33"/>
    </location>
</feature>
<evidence type="ECO:0000256" key="1">
    <source>
        <dbReference type="SAM" id="MobiDB-lite"/>
    </source>
</evidence>
<evidence type="ECO:0000313" key="6">
    <source>
        <dbReference type="Proteomes" id="UP001141659"/>
    </source>
</evidence>
<dbReference type="AlphaFoldDB" id="A0AAW5SZZ2"/>
<feature type="compositionally biased region" description="Pro residues" evidence="1">
    <location>
        <begin position="435"/>
        <end position="446"/>
    </location>
</feature>
<feature type="domain" description="Mce/MlaD" evidence="3">
    <location>
        <begin position="40"/>
        <end position="117"/>
    </location>
</feature>
<dbReference type="InterPro" id="IPR003399">
    <property type="entry name" value="Mce/MlaD"/>
</dbReference>
<dbReference type="NCBIfam" id="TIGR00996">
    <property type="entry name" value="Mtu_fam_mce"/>
    <property type="match status" value="1"/>
</dbReference>
<gene>
    <name evidence="5" type="ORF">H5P34_09055</name>
</gene>
<dbReference type="EMBL" id="JACKVC010000010">
    <property type="protein sequence ID" value="MCV7388194.1"/>
    <property type="molecule type" value="Genomic_DNA"/>
</dbReference>
<dbReference type="Pfam" id="PF11887">
    <property type="entry name" value="Mce4_CUP1"/>
    <property type="match status" value="1"/>
</dbReference>
<sequence length="511" mass="52817">MASKRGQQLHPGWWALILVVVLALIIGGTGAMFSGTFRSYVPVTLTSDRSGLVMEPGAKVKLRGVQVGKVGDVRSGINQVSLKLEIDPDQLQQIPLNVGAEIRATTAFGAKYVNLIYPEHPSSKRLAAGDVLQTSNVSTEVNTVFQNLRDVLQKIDPAKLDSVLSALAEGLRGRGEQIGEATSDANEVLIALNSRSDTLRRDFQSLKGFSDTYGVAAQDIVKVLDAASATSAAISDNAANVDALLVGVLGLSRSGIDLLGPSKDNLVKAINVLEPTTDLLMKYNPELTCLLVGGKTAIDNGFLDVTGGSNGKSVILDVAVLLGDDPYRYPDNLPIVAAKGGPGGKPGCGSLPDVGKNWPVRYLVTNTGWGTGNDMRVNPGIGFPGWANYFPVTRAAPEPPSIRNPGGPAPGPIPYPGAPAYGAQQYAPDGTPLYPGLPPAPPPGAPREPGQPGFGLEPFVPPAPAQSQPTPLPQPSPPPPPPPPLVGPPEGNGSAVPDGIAGPPSAGAPTP</sequence>
<feature type="compositionally biased region" description="Pro residues" evidence="1">
    <location>
        <begin position="397"/>
        <end position="417"/>
    </location>
</feature>
<feature type="region of interest" description="Disordered" evidence="1">
    <location>
        <begin position="397"/>
        <end position="511"/>
    </location>
</feature>
<keyword evidence="2" id="KW-0472">Membrane</keyword>
<dbReference type="InterPro" id="IPR024516">
    <property type="entry name" value="Mce_C"/>
</dbReference>
<evidence type="ECO:0000313" key="5">
    <source>
        <dbReference type="EMBL" id="MCV7388194.1"/>
    </source>
</evidence>
<keyword evidence="2" id="KW-1133">Transmembrane helix</keyword>